<dbReference type="OrthoDB" id="9800707at2"/>
<sequence>MSTLEQIEAAILTLPSDEFKQLRQWFFDLNYQRWDEQLEQDITDGKLEALAEEAIADFKAGAVEKFDALHNAKILEVL</sequence>
<keyword evidence="2" id="KW-1185">Reference proteome</keyword>
<name>A0A3S0XQ90_CHLFR</name>
<evidence type="ECO:0000313" key="1">
    <source>
        <dbReference type="EMBL" id="RUR74485.1"/>
    </source>
</evidence>
<comment type="caution">
    <text evidence="1">The sequence shown here is derived from an EMBL/GenBank/DDBJ whole genome shotgun (WGS) entry which is preliminary data.</text>
</comment>
<dbReference type="RefSeq" id="WP_016878303.1">
    <property type="nucleotide sequence ID" value="NZ_AJLN01000120.1"/>
</dbReference>
<dbReference type="STRING" id="211165.GCA_000317285_05439"/>
<reference evidence="1 2" key="1">
    <citation type="journal article" date="2019" name="Genome Biol. Evol.">
        <title>Day and night: Metabolic profiles and evolutionary relationships of six axenic non-marine cyanobacteria.</title>
        <authorList>
            <person name="Will S.E."/>
            <person name="Henke P."/>
            <person name="Boedeker C."/>
            <person name="Huang S."/>
            <person name="Brinkmann H."/>
            <person name="Rohde M."/>
            <person name="Jarek M."/>
            <person name="Friedl T."/>
            <person name="Seufert S."/>
            <person name="Schumacher M."/>
            <person name="Overmann J."/>
            <person name="Neumann-Schaal M."/>
            <person name="Petersen J."/>
        </authorList>
    </citation>
    <scope>NUCLEOTIDE SEQUENCE [LARGE SCALE GENOMIC DNA]</scope>
    <source>
        <strain evidence="1 2">PCC 6912</strain>
    </source>
</reference>
<dbReference type="EMBL" id="RSCJ01000029">
    <property type="protein sequence ID" value="RUR74485.1"/>
    <property type="molecule type" value="Genomic_DNA"/>
</dbReference>
<accession>A0A3S0XQ90</accession>
<organism evidence="1 2">
    <name type="scientific">Chlorogloeopsis fritschii PCC 6912</name>
    <dbReference type="NCBI Taxonomy" id="211165"/>
    <lineage>
        <taxon>Bacteria</taxon>
        <taxon>Bacillati</taxon>
        <taxon>Cyanobacteriota</taxon>
        <taxon>Cyanophyceae</taxon>
        <taxon>Nostocales</taxon>
        <taxon>Chlorogloeopsidaceae</taxon>
        <taxon>Chlorogloeopsis</taxon>
    </lineage>
</organism>
<dbReference type="AlphaFoldDB" id="A0A3S0XQ90"/>
<evidence type="ECO:0000313" key="2">
    <source>
        <dbReference type="Proteomes" id="UP000268857"/>
    </source>
</evidence>
<protein>
    <submittedName>
        <fullName evidence="1">Uncharacterized protein</fullName>
    </submittedName>
</protein>
<proteinExistence type="predicted"/>
<gene>
    <name evidence="1" type="ORF">PCC6912_52600</name>
</gene>
<dbReference type="Proteomes" id="UP000268857">
    <property type="component" value="Unassembled WGS sequence"/>
</dbReference>